<evidence type="ECO:0000256" key="1">
    <source>
        <dbReference type="ARBA" id="ARBA00023118"/>
    </source>
</evidence>
<organism evidence="2 3">
    <name type="scientific">Nanobdella aerobiophila</name>
    <dbReference type="NCBI Taxonomy" id="2586965"/>
    <lineage>
        <taxon>Archaea</taxon>
        <taxon>Nanobdellota</taxon>
        <taxon>Nanobdellia</taxon>
        <taxon>Nanobdellales</taxon>
        <taxon>Nanobdellaceae</taxon>
        <taxon>Nanobdella</taxon>
    </lineage>
</organism>
<keyword evidence="1" id="KW-0051">Antiviral defense</keyword>
<reference evidence="3" key="1">
    <citation type="journal article" date="2022" name="Int. J. Syst. Evol. Microbiol.">
        <title>Nanobdella aerobiophila gen. nov., sp. nov., a thermoacidophilic, obligate ectosymbiotic archaeon, and proposal of Nanobdellaceae fam. nov., Nanobdellales ord. nov. and Nanobdellia class. nov.</title>
        <authorList>
            <person name="Kato S."/>
            <person name="Ogasawara A."/>
            <person name="Itoh T."/>
            <person name="Sakai H.D."/>
            <person name="Shimizu M."/>
            <person name="Yuki M."/>
            <person name="Kaneko M."/>
            <person name="Takashina T."/>
            <person name="Ohkuma M."/>
        </authorList>
    </citation>
    <scope>NUCLEOTIDE SEQUENCE [LARGE SCALE GENOMIC DNA]</scope>
    <source>
        <strain evidence="3">MJ1</strain>
    </source>
</reference>
<dbReference type="NCBIfam" id="TIGR02593">
    <property type="entry name" value="CRISPR_cas5"/>
    <property type="match status" value="1"/>
</dbReference>
<evidence type="ECO:0000313" key="3">
    <source>
        <dbReference type="Proteomes" id="UP001055553"/>
    </source>
</evidence>
<name>A0A915WSW6_9ARCH</name>
<sequence length="242" mass="28141">MKALAFRISFFESLFTVHYTKAFKLSYPTLLPITVFGLLGNICGYDRGEIVEKLGNFYFGSTFIKGDPTEENITFIQFKNEGKGKYRSGVVKTQVYSNSEHIIVVAGEENELRRKIIDKIRKIDLDTIKDEYGEWKIIRTIRYPYGGQNDFFAKDIRILDKLLEVEKDNIVRGYVVSSLIKSINKDTNIEILPARYKNRLEYFIFVKKGYVELKEPIDSVLKIPLYKIKDFAIYKNVQIPSL</sequence>
<dbReference type="GeneID" id="74568526"/>
<dbReference type="GO" id="GO:0051607">
    <property type="term" value="P:defense response to virus"/>
    <property type="evidence" value="ECO:0007669"/>
    <property type="project" value="UniProtKB-KW"/>
</dbReference>
<dbReference type="KEGG" id="naer:MJ1_0580"/>
<keyword evidence="3" id="KW-1185">Reference proteome</keyword>
<accession>A0A915WSW6</accession>
<gene>
    <name evidence="2" type="ORF">MJ1_0580</name>
</gene>
<dbReference type="AlphaFoldDB" id="A0A915WSW6"/>
<dbReference type="InterPro" id="IPR013422">
    <property type="entry name" value="CRISPR-assoc_prot_Cas5_N"/>
</dbReference>
<dbReference type="RefSeq" id="WP_258393044.1">
    <property type="nucleotide sequence ID" value="NZ_AP019769.1"/>
</dbReference>
<dbReference type="EMBL" id="AP019769">
    <property type="protein sequence ID" value="BBL45730.1"/>
    <property type="molecule type" value="Genomic_DNA"/>
</dbReference>
<evidence type="ECO:0000313" key="2">
    <source>
        <dbReference type="EMBL" id="BBL45730.1"/>
    </source>
</evidence>
<protein>
    <submittedName>
        <fullName evidence="2">CRISPR-associated protein Cas5</fullName>
    </submittedName>
</protein>
<dbReference type="Proteomes" id="UP001055553">
    <property type="component" value="Chromosome"/>
</dbReference>
<proteinExistence type="predicted"/>